<gene>
    <name evidence="1" type="ORF">BSAL_91335</name>
</gene>
<keyword evidence="2" id="KW-1185">Reference proteome</keyword>
<dbReference type="AlphaFoldDB" id="A0A0S4J7Q7"/>
<sequence>MDFSPKESHKFEVANPNAVNYPKKLMELEAPVISIVYTSRTLFSVNDDDISERFDAVGPNCILAQGIGEVTEQVASSFPVEVPPMQWDDFRLSNIRRNLLQFDARRRHVDGEKSFDIAVSEGTEPNTAANNAARYARGSSREFTFASELAVVDEGKKFAKERCESPVKDDGLG</sequence>
<dbReference type="VEuPathDB" id="TriTrypDB:BSAL_91335"/>
<name>A0A0S4J7Q7_BODSA</name>
<reference evidence="2" key="1">
    <citation type="submission" date="2015-09" db="EMBL/GenBank/DDBJ databases">
        <authorList>
            <consortium name="Pathogen Informatics"/>
        </authorList>
    </citation>
    <scope>NUCLEOTIDE SEQUENCE [LARGE SCALE GENOMIC DNA]</scope>
    <source>
        <strain evidence="2">Lake Konstanz</strain>
    </source>
</reference>
<dbReference type="Proteomes" id="UP000051952">
    <property type="component" value="Unassembled WGS sequence"/>
</dbReference>
<accession>A0A0S4J7Q7</accession>
<protein>
    <submittedName>
        <fullName evidence="1">Uncharacterized protein</fullName>
    </submittedName>
</protein>
<evidence type="ECO:0000313" key="2">
    <source>
        <dbReference type="Proteomes" id="UP000051952"/>
    </source>
</evidence>
<dbReference type="EMBL" id="CYKH01001231">
    <property type="protein sequence ID" value="CUG86021.1"/>
    <property type="molecule type" value="Genomic_DNA"/>
</dbReference>
<proteinExistence type="predicted"/>
<evidence type="ECO:0000313" key="1">
    <source>
        <dbReference type="EMBL" id="CUG86021.1"/>
    </source>
</evidence>
<organism evidence="1 2">
    <name type="scientific">Bodo saltans</name>
    <name type="common">Flagellated protozoan</name>
    <dbReference type="NCBI Taxonomy" id="75058"/>
    <lineage>
        <taxon>Eukaryota</taxon>
        <taxon>Discoba</taxon>
        <taxon>Euglenozoa</taxon>
        <taxon>Kinetoplastea</taxon>
        <taxon>Metakinetoplastina</taxon>
        <taxon>Eubodonida</taxon>
        <taxon>Bodonidae</taxon>
        <taxon>Bodo</taxon>
    </lineage>
</organism>